<evidence type="ECO:0000313" key="1">
    <source>
        <dbReference type="EMBL" id="SVD62504.1"/>
    </source>
</evidence>
<name>A0A382WV43_9ZZZZ</name>
<protein>
    <submittedName>
        <fullName evidence="1">Uncharacterized protein</fullName>
    </submittedName>
</protein>
<sequence length="140" mass="16114">MFNDLNKFLKSISDSDVVSIVFFNLNVSLVIDRRISEGNVLIKIFPIASSADTRIKILDNLRPDLKEVKNFVIIPWYSYIKVLTEDGVWDKLLENILYPVNAKVDIMLQNAFKELQSIEKSKIEDAIIGNGYETIWSNPY</sequence>
<reference evidence="1" key="1">
    <citation type="submission" date="2018-05" db="EMBL/GenBank/DDBJ databases">
        <authorList>
            <person name="Lanie J.A."/>
            <person name="Ng W.-L."/>
            <person name="Kazmierczak K.M."/>
            <person name="Andrzejewski T.M."/>
            <person name="Davidsen T.M."/>
            <person name="Wayne K.J."/>
            <person name="Tettelin H."/>
            <person name="Glass J.I."/>
            <person name="Rusch D."/>
            <person name="Podicherti R."/>
            <person name="Tsui H.-C.T."/>
            <person name="Winkler M.E."/>
        </authorList>
    </citation>
    <scope>NUCLEOTIDE SEQUENCE</scope>
</reference>
<accession>A0A382WV43</accession>
<dbReference type="EMBL" id="UINC01162640">
    <property type="protein sequence ID" value="SVD62504.1"/>
    <property type="molecule type" value="Genomic_DNA"/>
</dbReference>
<gene>
    <name evidence="1" type="ORF">METZ01_LOCUS415358</name>
</gene>
<proteinExistence type="predicted"/>
<dbReference type="AlphaFoldDB" id="A0A382WV43"/>
<organism evidence="1">
    <name type="scientific">marine metagenome</name>
    <dbReference type="NCBI Taxonomy" id="408172"/>
    <lineage>
        <taxon>unclassified sequences</taxon>
        <taxon>metagenomes</taxon>
        <taxon>ecological metagenomes</taxon>
    </lineage>
</organism>